<reference evidence="2 3" key="1">
    <citation type="submission" date="2019-11" db="EMBL/GenBank/DDBJ databases">
        <title>Genome sequences of 17 halophilic strains isolated from different environments.</title>
        <authorList>
            <person name="Furrow R.E."/>
        </authorList>
    </citation>
    <scope>NUCLEOTIDE SEQUENCE [LARGE SCALE GENOMIC DNA]</scope>
    <source>
        <strain evidence="2 3">22511_23_Filter</strain>
    </source>
</reference>
<proteinExistence type="predicted"/>
<dbReference type="GO" id="GO:0009055">
    <property type="term" value="F:electron transfer activity"/>
    <property type="evidence" value="ECO:0007669"/>
    <property type="project" value="TreeGrafter"/>
</dbReference>
<evidence type="ECO:0000313" key="2">
    <source>
        <dbReference type="EMBL" id="MYL21768.1"/>
    </source>
</evidence>
<evidence type="ECO:0000313" key="3">
    <source>
        <dbReference type="Proteomes" id="UP000460949"/>
    </source>
</evidence>
<feature type="domain" description="Glutaredoxin" evidence="1">
    <location>
        <begin position="6"/>
        <end position="63"/>
    </location>
</feature>
<sequence>MGNQNVVVYTSRDCASCNQVMDLLNEWNIDFEERNVSENRTYFKELQGKGVYGTPATFVDDHRVLGFQKRKLQQVLGLREDIYAQADSFNFS</sequence>
<dbReference type="GO" id="GO:0045454">
    <property type="term" value="P:cell redox homeostasis"/>
    <property type="evidence" value="ECO:0007669"/>
    <property type="project" value="TreeGrafter"/>
</dbReference>
<dbReference type="InterPro" id="IPR036249">
    <property type="entry name" value="Thioredoxin-like_sf"/>
</dbReference>
<dbReference type="CDD" id="cd02976">
    <property type="entry name" value="NrdH"/>
    <property type="match status" value="1"/>
</dbReference>
<dbReference type="EMBL" id="WMET01000006">
    <property type="protein sequence ID" value="MYL21768.1"/>
    <property type="molecule type" value="Genomic_DNA"/>
</dbReference>
<dbReference type="AlphaFoldDB" id="A0A845DXG0"/>
<dbReference type="Gene3D" id="3.40.30.10">
    <property type="entry name" value="Glutaredoxin"/>
    <property type="match status" value="1"/>
</dbReference>
<dbReference type="InterPro" id="IPR051548">
    <property type="entry name" value="Grx-like_ET"/>
</dbReference>
<dbReference type="OrthoDB" id="9795531at2"/>
<dbReference type="RefSeq" id="WP_160839708.1">
    <property type="nucleotide sequence ID" value="NZ_WMET01000006.1"/>
</dbReference>
<dbReference type="PANTHER" id="PTHR34386">
    <property type="entry name" value="GLUTAREDOXIN"/>
    <property type="match status" value="1"/>
</dbReference>
<dbReference type="Pfam" id="PF00462">
    <property type="entry name" value="Glutaredoxin"/>
    <property type="match status" value="1"/>
</dbReference>
<dbReference type="PROSITE" id="PS51354">
    <property type="entry name" value="GLUTAREDOXIN_2"/>
    <property type="match status" value="1"/>
</dbReference>
<comment type="caution">
    <text evidence="2">The sequence shown here is derived from an EMBL/GenBank/DDBJ whole genome shotgun (WGS) entry which is preliminary data.</text>
</comment>
<accession>A0A845DXG0</accession>
<protein>
    <submittedName>
        <fullName evidence="2">Glutaredoxin family protein</fullName>
    </submittedName>
</protein>
<evidence type="ECO:0000259" key="1">
    <source>
        <dbReference type="Pfam" id="PF00462"/>
    </source>
</evidence>
<dbReference type="PANTHER" id="PTHR34386:SF1">
    <property type="entry name" value="GLUTAREDOXIN-LIKE PROTEIN NRDH"/>
    <property type="match status" value="1"/>
</dbReference>
<dbReference type="InterPro" id="IPR002109">
    <property type="entry name" value="Glutaredoxin"/>
</dbReference>
<organism evidence="2 3">
    <name type="scientific">Halobacillus litoralis</name>
    <dbReference type="NCBI Taxonomy" id="45668"/>
    <lineage>
        <taxon>Bacteria</taxon>
        <taxon>Bacillati</taxon>
        <taxon>Bacillota</taxon>
        <taxon>Bacilli</taxon>
        <taxon>Bacillales</taxon>
        <taxon>Bacillaceae</taxon>
        <taxon>Halobacillus</taxon>
    </lineage>
</organism>
<name>A0A845DXG0_9BACI</name>
<dbReference type="Proteomes" id="UP000460949">
    <property type="component" value="Unassembled WGS sequence"/>
</dbReference>
<dbReference type="SUPFAM" id="SSF52833">
    <property type="entry name" value="Thioredoxin-like"/>
    <property type="match status" value="1"/>
</dbReference>
<gene>
    <name evidence="2" type="ORF">GLW04_17855</name>
</gene>